<feature type="compositionally biased region" description="Polar residues" evidence="8">
    <location>
        <begin position="492"/>
        <end position="505"/>
    </location>
</feature>
<feature type="domain" description="Sodium/calcium exchanger membrane region" evidence="10">
    <location>
        <begin position="117"/>
        <end position="271"/>
    </location>
</feature>
<dbReference type="Proteomes" id="UP000094444">
    <property type="component" value="Unassembled WGS sequence"/>
</dbReference>
<dbReference type="Gene3D" id="1.20.1420.30">
    <property type="entry name" value="NCX, central ion-binding region"/>
    <property type="match status" value="2"/>
</dbReference>
<keyword evidence="7 9" id="KW-0472">Membrane</keyword>
<evidence type="ECO:0000256" key="2">
    <source>
        <dbReference type="ARBA" id="ARBA00008170"/>
    </source>
</evidence>
<sequence length="757" mass="80702">MHRVRTWARAKAHGGDPRSRIVTSSRPANVPRSSTGLSTASGRRAEQAQNNHDAPADGSDAATAPGEEKKPQPEKKPVMTRFFNVIWNVLTSSWINVLLVFVPVGIAAHFAGLSDGIIFAMNAIAIVPLAGLLAHATESVAKRLGDTIGALMNVTFGNAVELIIFIIALVKNEIRIVQASLLGSILANLLLILGMAFMLGGLKYREQIYNSTVTQMSACLLSLSVISLLLPTAFHASFSSGTEADIQVLRVSRGTSVILLLVYALYLVFQLNSHAYMYESTPQHIIEQESVPGPAAHYFESSDSSDSDSSSSSDSDCSGHSVSTAKKIKRAIRKGRNRKPSMASADAEKPSTVSSSGSPLVESPSDAVERSVSEPTASSSQEPVTLELTEEAAQALEEAQEGKKKRKHKHKSQRKSKGRDNDDAEAAAAAGVPVSAVNGDAVYPVGDVNTKRVDFAVGSDLEAQSSTTRPKPFSLRTLRPNLAKNLSQNVFTSPANVPNQATQEQNQHHHHHRDTRPDLRRTQSMPSQNQNYRGQPGSLPPIVPIVVNSRALAAGANDEDDDEPEISRTSAILLLLGSTALVALCAEFMVDAIDGVVAGQSGVSEAFIGLILLPIVGNAAEHVTAVTVAVKNKMDLAIGVAIGSSIQIAIFVTPLVVILGWIMGKEMSLYFTLFETISMFVSAFIVNFLVLDGRSNYLEGALLVAAYVIIAVAAFFYPDSDEANSIGGGEDNNNATEAKRAVVALATRGMAHLVGWQ</sequence>
<evidence type="ECO:0000256" key="7">
    <source>
        <dbReference type="ARBA" id="ARBA00023136"/>
    </source>
</evidence>
<dbReference type="PANTHER" id="PTHR31503:SF18">
    <property type="entry name" value="CA(2+)_H(+) EXCHANGER, PUTATIVE (EUROFUNG)-RELATED"/>
    <property type="match status" value="1"/>
</dbReference>
<evidence type="ECO:0000256" key="6">
    <source>
        <dbReference type="ARBA" id="ARBA00023065"/>
    </source>
</evidence>
<name>A0A2P5I635_DIAHE</name>
<feature type="transmembrane region" description="Helical" evidence="9">
    <location>
        <begin position="117"/>
        <end position="136"/>
    </location>
</feature>
<comment type="subcellular location">
    <subcellularLocation>
        <location evidence="1">Endomembrane system</location>
        <topology evidence="1">Multi-pass membrane protein</topology>
    </subcellularLocation>
</comment>
<feature type="compositionally biased region" description="Basic residues" evidence="8">
    <location>
        <begin position="403"/>
        <end position="417"/>
    </location>
</feature>
<keyword evidence="4 9" id="KW-0812">Transmembrane</keyword>
<reference evidence="11" key="1">
    <citation type="submission" date="2017-09" db="EMBL/GenBank/DDBJ databases">
        <title>Polyketide synthases of a Diaporthe helianthi virulent isolate.</title>
        <authorList>
            <person name="Baroncelli R."/>
        </authorList>
    </citation>
    <scope>NUCLEOTIDE SEQUENCE [LARGE SCALE GENOMIC DNA]</scope>
    <source>
        <strain evidence="11">7/96</strain>
    </source>
</reference>
<feature type="region of interest" description="Disordered" evidence="8">
    <location>
        <begin position="397"/>
        <end position="429"/>
    </location>
</feature>
<evidence type="ECO:0000256" key="3">
    <source>
        <dbReference type="ARBA" id="ARBA00022448"/>
    </source>
</evidence>
<evidence type="ECO:0000313" key="12">
    <source>
        <dbReference type="Proteomes" id="UP000094444"/>
    </source>
</evidence>
<feature type="transmembrane region" description="Helical" evidence="9">
    <location>
        <begin position="571"/>
        <end position="590"/>
    </location>
</feature>
<feature type="transmembrane region" description="Helical" evidence="9">
    <location>
        <begin position="636"/>
        <end position="663"/>
    </location>
</feature>
<evidence type="ECO:0000259" key="10">
    <source>
        <dbReference type="Pfam" id="PF01699"/>
    </source>
</evidence>
<comment type="similarity">
    <text evidence="2">Belongs to the Ca(2+):cation antiporter (CaCA) (TC 2.A.19) family.</text>
</comment>
<feature type="region of interest" description="Disordered" evidence="8">
    <location>
        <begin position="492"/>
        <end position="539"/>
    </location>
</feature>
<feature type="transmembrane region" description="Helical" evidence="9">
    <location>
        <begin position="250"/>
        <end position="269"/>
    </location>
</feature>
<evidence type="ECO:0000256" key="9">
    <source>
        <dbReference type="SAM" id="Phobius"/>
    </source>
</evidence>
<comment type="caution">
    <text evidence="11">The sequence shown here is derived from an EMBL/GenBank/DDBJ whole genome shotgun (WGS) entry which is preliminary data.</text>
</comment>
<dbReference type="InterPro" id="IPR004713">
    <property type="entry name" value="CaH_exchang"/>
</dbReference>
<evidence type="ECO:0000256" key="4">
    <source>
        <dbReference type="ARBA" id="ARBA00022692"/>
    </source>
</evidence>
<proteinExistence type="inferred from homology"/>
<dbReference type="Pfam" id="PF01699">
    <property type="entry name" value="Na_Ca_ex"/>
    <property type="match status" value="2"/>
</dbReference>
<feature type="transmembrane region" description="Helical" evidence="9">
    <location>
        <begin position="148"/>
        <end position="170"/>
    </location>
</feature>
<dbReference type="AlphaFoldDB" id="A0A2P5I635"/>
<dbReference type="GO" id="GO:0000329">
    <property type="term" value="C:fungal-type vacuole membrane"/>
    <property type="evidence" value="ECO:0007669"/>
    <property type="project" value="TreeGrafter"/>
</dbReference>
<dbReference type="EMBL" id="MAVT02000226">
    <property type="protein sequence ID" value="POS77955.1"/>
    <property type="molecule type" value="Genomic_DNA"/>
</dbReference>
<gene>
    <name evidence="11" type="ORF">DHEL01_v203641</name>
</gene>
<dbReference type="InterPro" id="IPR004837">
    <property type="entry name" value="NaCa_Exmemb"/>
</dbReference>
<keyword evidence="5 9" id="KW-1133">Transmembrane helix</keyword>
<evidence type="ECO:0000256" key="5">
    <source>
        <dbReference type="ARBA" id="ARBA00022989"/>
    </source>
</evidence>
<feature type="compositionally biased region" description="Low complexity" evidence="8">
    <location>
        <begin position="301"/>
        <end position="316"/>
    </location>
</feature>
<dbReference type="GO" id="GO:0006874">
    <property type="term" value="P:intracellular calcium ion homeostasis"/>
    <property type="evidence" value="ECO:0007669"/>
    <property type="project" value="TreeGrafter"/>
</dbReference>
<dbReference type="InParanoid" id="A0A2P5I635"/>
<feature type="transmembrane region" description="Helical" evidence="9">
    <location>
        <begin position="669"/>
        <end position="690"/>
    </location>
</feature>
<feature type="transmembrane region" description="Helical" evidence="9">
    <location>
        <begin position="697"/>
        <end position="717"/>
    </location>
</feature>
<evidence type="ECO:0000313" key="11">
    <source>
        <dbReference type="EMBL" id="POS77955.1"/>
    </source>
</evidence>
<dbReference type="InterPro" id="IPR044880">
    <property type="entry name" value="NCX_ion-bd_dom_sf"/>
</dbReference>
<dbReference type="GO" id="GO:0012505">
    <property type="term" value="C:endomembrane system"/>
    <property type="evidence" value="ECO:0007669"/>
    <property type="project" value="UniProtKB-SubCell"/>
</dbReference>
<feature type="transmembrane region" description="Helical" evidence="9">
    <location>
        <begin position="218"/>
        <end position="238"/>
    </location>
</feature>
<feature type="compositionally biased region" description="Basic residues" evidence="8">
    <location>
        <begin position="326"/>
        <end position="339"/>
    </location>
</feature>
<dbReference type="STRING" id="158607.A0A2P5I635"/>
<protein>
    <submittedName>
        <fullName evidence="11">Vacuolar calcium ion transporter</fullName>
    </submittedName>
</protein>
<evidence type="ECO:0000256" key="8">
    <source>
        <dbReference type="SAM" id="MobiDB-lite"/>
    </source>
</evidence>
<dbReference type="FunFam" id="1.20.1420.30:FF:000011">
    <property type="entry name" value="Vacuolar calcium ion transporter"/>
    <property type="match status" value="1"/>
</dbReference>
<feature type="compositionally biased region" description="Low complexity" evidence="8">
    <location>
        <begin position="350"/>
        <end position="365"/>
    </location>
</feature>
<dbReference type="PANTHER" id="PTHR31503">
    <property type="entry name" value="VACUOLAR CALCIUM ION TRANSPORTER"/>
    <property type="match status" value="1"/>
</dbReference>
<dbReference type="FunFam" id="1.20.1420.30:FF:000016">
    <property type="entry name" value="Membrane bound cation transporter"/>
    <property type="match status" value="1"/>
</dbReference>
<dbReference type="GO" id="GO:0015369">
    <property type="term" value="F:calcium:proton antiporter activity"/>
    <property type="evidence" value="ECO:0007669"/>
    <property type="project" value="TreeGrafter"/>
</dbReference>
<evidence type="ECO:0000256" key="1">
    <source>
        <dbReference type="ARBA" id="ARBA00004127"/>
    </source>
</evidence>
<feature type="region of interest" description="Disordered" evidence="8">
    <location>
        <begin position="296"/>
        <end position="385"/>
    </location>
</feature>
<feature type="compositionally biased region" description="Basic residues" evidence="8">
    <location>
        <begin position="1"/>
        <end position="12"/>
    </location>
</feature>
<feature type="transmembrane region" description="Helical" evidence="9">
    <location>
        <begin position="176"/>
        <end position="197"/>
    </location>
</feature>
<dbReference type="OrthoDB" id="1699231at2759"/>
<feature type="compositionally biased region" description="Polar residues" evidence="8">
    <location>
        <begin position="373"/>
        <end position="383"/>
    </location>
</feature>
<keyword evidence="12" id="KW-1185">Reference proteome</keyword>
<feature type="compositionally biased region" description="Polar residues" evidence="8">
    <location>
        <begin position="21"/>
        <end position="52"/>
    </location>
</feature>
<feature type="region of interest" description="Disordered" evidence="8">
    <location>
        <begin position="1"/>
        <end position="75"/>
    </location>
</feature>
<organism evidence="11 12">
    <name type="scientific">Diaporthe helianthi</name>
    <dbReference type="NCBI Taxonomy" id="158607"/>
    <lineage>
        <taxon>Eukaryota</taxon>
        <taxon>Fungi</taxon>
        <taxon>Dikarya</taxon>
        <taxon>Ascomycota</taxon>
        <taxon>Pezizomycotina</taxon>
        <taxon>Sordariomycetes</taxon>
        <taxon>Sordariomycetidae</taxon>
        <taxon>Diaporthales</taxon>
        <taxon>Diaporthaceae</taxon>
        <taxon>Diaporthe</taxon>
    </lineage>
</organism>
<feature type="transmembrane region" description="Helical" evidence="9">
    <location>
        <begin position="85"/>
        <end position="111"/>
    </location>
</feature>
<feature type="domain" description="Sodium/calcium exchanger membrane region" evidence="10">
    <location>
        <begin position="571"/>
        <end position="715"/>
    </location>
</feature>
<accession>A0A2P5I635</accession>
<feature type="compositionally biased region" description="Polar residues" evidence="8">
    <location>
        <begin position="522"/>
        <end position="533"/>
    </location>
</feature>
<keyword evidence="3" id="KW-0813">Transport</keyword>
<feature type="compositionally biased region" description="Basic and acidic residues" evidence="8">
    <location>
        <begin position="66"/>
        <end position="75"/>
    </location>
</feature>
<keyword evidence="6" id="KW-0406">Ion transport</keyword>